<proteinExistence type="predicted"/>
<organism evidence="1">
    <name type="scientific">Rhizophora mucronata</name>
    <name type="common">Asiatic mangrove</name>
    <dbReference type="NCBI Taxonomy" id="61149"/>
    <lineage>
        <taxon>Eukaryota</taxon>
        <taxon>Viridiplantae</taxon>
        <taxon>Streptophyta</taxon>
        <taxon>Embryophyta</taxon>
        <taxon>Tracheophyta</taxon>
        <taxon>Spermatophyta</taxon>
        <taxon>Magnoliopsida</taxon>
        <taxon>eudicotyledons</taxon>
        <taxon>Gunneridae</taxon>
        <taxon>Pentapetalae</taxon>
        <taxon>rosids</taxon>
        <taxon>fabids</taxon>
        <taxon>Malpighiales</taxon>
        <taxon>Rhizophoraceae</taxon>
        <taxon>Rhizophora</taxon>
    </lineage>
</organism>
<dbReference type="AlphaFoldDB" id="A0A2P2IIG0"/>
<evidence type="ECO:0000313" key="1">
    <source>
        <dbReference type="EMBL" id="MBW81009.1"/>
    </source>
</evidence>
<reference evidence="1" key="1">
    <citation type="submission" date="2018-02" db="EMBL/GenBank/DDBJ databases">
        <title>Rhizophora mucronata_Transcriptome.</title>
        <authorList>
            <person name="Meera S.P."/>
            <person name="Sreeshan A."/>
            <person name="Augustine A."/>
        </authorList>
    </citation>
    <scope>NUCLEOTIDE SEQUENCE</scope>
    <source>
        <tissue evidence="1">Leaf</tissue>
    </source>
</reference>
<accession>A0A2P2IIG0</accession>
<sequence>MKFYFLRYACFCLWLFLVRHYAIEINFRVSVFPFMVISMMLWRLSWADGCNLV</sequence>
<name>A0A2P2IIG0_RHIMU</name>
<protein>
    <submittedName>
        <fullName evidence="1">Uncharacterized protein</fullName>
    </submittedName>
</protein>
<dbReference type="EMBL" id="GGEC01000526">
    <property type="protein sequence ID" value="MBW81009.1"/>
    <property type="molecule type" value="Transcribed_RNA"/>
</dbReference>